<accession>A0AAF1BKN6</accession>
<name>A0AAF1BKN6_9TREE</name>
<protein>
    <submittedName>
        <fullName evidence="1">Uncharacterized protein</fullName>
    </submittedName>
</protein>
<sequence>MATSTKSDLRQQAPEDIYYTSHTLHPGYARFHRYEDIDYIKTYVDMCLAKIPGMAIIDILSREFTDILGVLTEAIEYSWWRTKKEESRVYRFRKPSDTLDYIVLLIDDVMALPDAQQAAVKAKLQKQIRSHEDALHEGLKYLEQQRASQRVGDQLPAYPGPVRATASTAK</sequence>
<evidence type="ECO:0000313" key="2">
    <source>
        <dbReference type="Proteomes" id="UP000827549"/>
    </source>
</evidence>
<organism evidence="1 2">
    <name type="scientific">Vanrija pseudolonga</name>
    <dbReference type="NCBI Taxonomy" id="143232"/>
    <lineage>
        <taxon>Eukaryota</taxon>
        <taxon>Fungi</taxon>
        <taxon>Dikarya</taxon>
        <taxon>Basidiomycota</taxon>
        <taxon>Agaricomycotina</taxon>
        <taxon>Tremellomycetes</taxon>
        <taxon>Trichosporonales</taxon>
        <taxon>Trichosporonaceae</taxon>
        <taxon>Vanrija</taxon>
    </lineage>
</organism>
<evidence type="ECO:0000313" key="1">
    <source>
        <dbReference type="EMBL" id="WOO84177.1"/>
    </source>
</evidence>
<dbReference type="GeneID" id="87810870"/>
<keyword evidence="2" id="KW-1185">Reference proteome</keyword>
<dbReference type="RefSeq" id="XP_062630203.1">
    <property type="nucleotide sequence ID" value="XM_062774219.1"/>
</dbReference>
<dbReference type="EMBL" id="CP086718">
    <property type="protein sequence ID" value="WOO84177.1"/>
    <property type="molecule type" value="Genomic_DNA"/>
</dbReference>
<dbReference type="Proteomes" id="UP000827549">
    <property type="component" value="Chromosome 5"/>
</dbReference>
<dbReference type="AlphaFoldDB" id="A0AAF1BKN6"/>
<proteinExistence type="predicted"/>
<reference evidence="1" key="1">
    <citation type="submission" date="2023-10" db="EMBL/GenBank/DDBJ databases">
        <authorList>
            <person name="Noh H."/>
        </authorList>
    </citation>
    <scope>NUCLEOTIDE SEQUENCE</scope>
    <source>
        <strain evidence="1">DUCC4014</strain>
    </source>
</reference>
<gene>
    <name evidence="1" type="ORF">LOC62_05G007698</name>
</gene>